<keyword evidence="1" id="KW-0812">Transmembrane</keyword>
<feature type="transmembrane region" description="Helical" evidence="1">
    <location>
        <begin position="16"/>
        <end position="36"/>
    </location>
</feature>
<feature type="transmembrane region" description="Helical" evidence="1">
    <location>
        <begin position="210"/>
        <end position="230"/>
    </location>
</feature>
<dbReference type="SMART" id="SM00267">
    <property type="entry name" value="GGDEF"/>
    <property type="match status" value="1"/>
</dbReference>
<feature type="transmembrane region" description="Helical" evidence="1">
    <location>
        <begin position="242"/>
        <end position="265"/>
    </location>
</feature>
<feature type="transmembrane region" description="Helical" evidence="1">
    <location>
        <begin position="277"/>
        <end position="299"/>
    </location>
</feature>
<protein>
    <submittedName>
        <fullName evidence="3">GGDEF domain-containing protein</fullName>
    </submittedName>
</protein>
<dbReference type="Gene3D" id="3.30.70.270">
    <property type="match status" value="1"/>
</dbReference>
<dbReference type="Proteomes" id="UP001060164">
    <property type="component" value="Chromosome"/>
</dbReference>
<feature type="transmembrane region" description="Helical" evidence="1">
    <location>
        <begin position="179"/>
        <end position="198"/>
    </location>
</feature>
<evidence type="ECO:0000313" key="3">
    <source>
        <dbReference type="EMBL" id="UWP58133.1"/>
    </source>
</evidence>
<dbReference type="SUPFAM" id="SSF55073">
    <property type="entry name" value="Nucleotide cyclase"/>
    <property type="match status" value="1"/>
</dbReference>
<dbReference type="InterPro" id="IPR000160">
    <property type="entry name" value="GGDEF_dom"/>
</dbReference>
<evidence type="ECO:0000256" key="1">
    <source>
        <dbReference type="SAM" id="Phobius"/>
    </source>
</evidence>
<evidence type="ECO:0000313" key="4">
    <source>
        <dbReference type="Proteomes" id="UP001060164"/>
    </source>
</evidence>
<dbReference type="InterPro" id="IPR050469">
    <property type="entry name" value="Diguanylate_Cyclase"/>
</dbReference>
<dbReference type="PROSITE" id="PS50887">
    <property type="entry name" value="GGDEF"/>
    <property type="match status" value="1"/>
</dbReference>
<dbReference type="NCBIfam" id="TIGR00254">
    <property type="entry name" value="GGDEF"/>
    <property type="match status" value="1"/>
</dbReference>
<dbReference type="EMBL" id="CP102290">
    <property type="protein sequence ID" value="UWP58133.1"/>
    <property type="molecule type" value="Genomic_DNA"/>
</dbReference>
<keyword evidence="1" id="KW-0472">Membrane</keyword>
<feature type="transmembrane region" description="Helical" evidence="1">
    <location>
        <begin position="366"/>
        <end position="383"/>
    </location>
</feature>
<dbReference type="RefSeq" id="WP_028529547.1">
    <property type="nucleotide sequence ID" value="NZ_CABLBR010000027.1"/>
</dbReference>
<name>A0ABY5VDS8_9FIRM</name>
<dbReference type="InterPro" id="IPR029787">
    <property type="entry name" value="Nucleotide_cyclase"/>
</dbReference>
<dbReference type="InterPro" id="IPR043128">
    <property type="entry name" value="Rev_trsase/Diguanyl_cyclase"/>
</dbReference>
<organism evidence="3 4">
    <name type="scientific">Ruminococcus gauvreauii</name>
    <dbReference type="NCBI Taxonomy" id="438033"/>
    <lineage>
        <taxon>Bacteria</taxon>
        <taxon>Bacillati</taxon>
        <taxon>Bacillota</taxon>
        <taxon>Clostridia</taxon>
        <taxon>Eubacteriales</taxon>
        <taxon>Oscillospiraceae</taxon>
        <taxon>Ruminococcus</taxon>
    </lineage>
</organism>
<dbReference type="Pfam" id="PF00990">
    <property type="entry name" value="GGDEF"/>
    <property type="match status" value="1"/>
</dbReference>
<sequence>MKSNQKIYPKQSNWHYYLFLPAAAVCFVILAIVYFGSTLSVTDWESSDVQTFNSGWTTENGSELTLPVNAGSNSENALTIENTLPQISGTTWLVFENSYQSVEVLIDGMRVFEYGIEQKPILGQLLGNAPCRVALTSSDSQKTIMIRFTNNYSKPGIYVSTMHLGSKEALIVSTLRQNLGLIVCLGVLAAVAGILFLSSAISRLKERNPYYTLFLYLGLFTASCAVWLLTDSSLPELFTHNVVFVCILSFYSFMLNPVFMLLFISELCHSRERGGKILCCLMLLNIIIQSVLYVCGIADFPQMLFISHLFLGITCVWLLYFLIRDLKMNHSYYAKVILAAIMILTAAVVIEVLSFYLDYFKNSRRFFRWGLLIFIGTLVFLSWKKYMELLQENMKVQTYQKLAMTDSLTHIGNHAAYLEKLELLKQSSPSSGNILLVMMDVNFLKETNDQHGHNAGDVLLKGAARCIRQTFSDFGNCYRIGGDEFIVILEGPDCSPETYSRKLDLALEEHNINSPFPVSLARGYAYVDTSQGDITQSIQDAVHRADLDMYENKRKFRQT</sequence>
<keyword evidence="4" id="KW-1185">Reference proteome</keyword>
<dbReference type="PANTHER" id="PTHR45138">
    <property type="entry name" value="REGULATORY COMPONENTS OF SENSORY TRANSDUCTION SYSTEM"/>
    <property type="match status" value="1"/>
</dbReference>
<proteinExistence type="predicted"/>
<reference evidence="3" key="1">
    <citation type="journal article" date="2022" name="Cell">
        <title>Design, construction, and in vivo augmentation of a complex gut microbiome.</title>
        <authorList>
            <person name="Cheng A.G."/>
            <person name="Ho P.Y."/>
            <person name="Aranda-Diaz A."/>
            <person name="Jain S."/>
            <person name="Yu F.B."/>
            <person name="Meng X."/>
            <person name="Wang M."/>
            <person name="Iakiviak M."/>
            <person name="Nagashima K."/>
            <person name="Zhao A."/>
            <person name="Murugkar P."/>
            <person name="Patil A."/>
            <person name="Atabakhsh K."/>
            <person name="Weakley A."/>
            <person name="Yan J."/>
            <person name="Brumbaugh A.R."/>
            <person name="Higginbottom S."/>
            <person name="Dimas A."/>
            <person name="Shiver A.L."/>
            <person name="Deutschbauer A."/>
            <person name="Neff N."/>
            <person name="Sonnenburg J.L."/>
            <person name="Huang K.C."/>
            <person name="Fischbach M.A."/>
        </authorList>
    </citation>
    <scope>NUCLEOTIDE SEQUENCE</scope>
    <source>
        <strain evidence="3">DSM 19829</strain>
    </source>
</reference>
<feature type="domain" description="GGDEF" evidence="2">
    <location>
        <begin position="432"/>
        <end position="559"/>
    </location>
</feature>
<dbReference type="CDD" id="cd01949">
    <property type="entry name" value="GGDEF"/>
    <property type="match status" value="1"/>
</dbReference>
<keyword evidence="1" id="KW-1133">Transmembrane helix</keyword>
<feature type="transmembrane region" description="Helical" evidence="1">
    <location>
        <begin position="332"/>
        <end position="354"/>
    </location>
</feature>
<accession>A0ABY5VDS8</accession>
<gene>
    <name evidence="3" type="ORF">NQ502_12110</name>
</gene>
<dbReference type="PANTHER" id="PTHR45138:SF9">
    <property type="entry name" value="DIGUANYLATE CYCLASE DGCM-RELATED"/>
    <property type="match status" value="1"/>
</dbReference>
<feature type="transmembrane region" description="Helical" evidence="1">
    <location>
        <begin position="305"/>
        <end position="323"/>
    </location>
</feature>
<evidence type="ECO:0000259" key="2">
    <source>
        <dbReference type="PROSITE" id="PS50887"/>
    </source>
</evidence>